<comment type="caution">
    <text evidence="1">The sequence shown here is derived from an EMBL/GenBank/DDBJ whole genome shotgun (WGS) entry which is preliminary data.</text>
</comment>
<proteinExistence type="predicted"/>
<protein>
    <submittedName>
        <fullName evidence="1">Phage tail protein</fullName>
    </submittedName>
</protein>
<accession>A0A836MCN8</accession>
<dbReference type="GO" id="GO:0046718">
    <property type="term" value="P:symbiont entry into host cell"/>
    <property type="evidence" value="ECO:0007669"/>
    <property type="project" value="InterPro"/>
</dbReference>
<gene>
    <name evidence="1" type="ORF">HPS9_03740</name>
</gene>
<dbReference type="GO" id="GO:0051536">
    <property type="term" value="F:iron-sulfur cluster binding"/>
    <property type="evidence" value="ECO:0007669"/>
    <property type="project" value="InterPro"/>
</dbReference>
<dbReference type="Proteomes" id="UP000027441">
    <property type="component" value="Unassembled WGS sequence"/>
</dbReference>
<name>A0A836MCN8_GLAPU</name>
<dbReference type="AlphaFoldDB" id="A0A836MCN8"/>
<dbReference type="InterPro" id="IPR006487">
    <property type="entry name" value="Phage_lambda_L"/>
</dbReference>
<reference evidence="1 2" key="1">
    <citation type="submission" date="2014-02" db="EMBL/GenBank/DDBJ databases">
        <title>Comparative genomics of Haemophilus parasuis isolated from pig lungs.</title>
        <authorList>
            <person name="Kittichotirat W."/>
            <person name="Bumgarner R.E."/>
            <person name="Lawrence P."/>
        </authorList>
    </citation>
    <scope>NUCLEOTIDE SEQUENCE [LARGE SCALE GENOMIC DNA]</scope>
    <source>
        <strain evidence="1 2">HPS9</strain>
    </source>
</reference>
<dbReference type="GO" id="GO:0030430">
    <property type="term" value="C:host cell cytoplasm"/>
    <property type="evidence" value="ECO:0007669"/>
    <property type="project" value="InterPro"/>
</dbReference>
<feature type="non-terminal residue" evidence="1">
    <location>
        <position position="74"/>
    </location>
</feature>
<evidence type="ECO:0000313" key="1">
    <source>
        <dbReference type="EMBL" id="KDB46802.1"/>
    </source>
</evidence>
<dbReference type="Pfam" id="PF05100">
    <property type="entry name" value="Phage_tail_L"/>
    <property type="match status" value="1"/>
</dbReference>
<organism evidence="1 2">
    <name type="scientific">Glaesserella parasuis HPS9</name>
    <dbReference type="NCBI Taxonomy" id="1450513"/>
    <lineage>
        <taxon>Bacteria</taxon>
        <taxon>Pseudomonadati</taxon>
        <taxon>Pseudomonadota</taxon>
        <taxon>Gammaproteobacteria</taxon>
        <taxon>Pasteurellales</taxon>
        <taxon>Pasteurellaceae</taxon>
        <taxon>Glaesserella</taxon>
    </lineage>
</organism>
<evidence type="ECO:0000313" key="2">
    <source>
        <dbReference type="Proteomes" id="UP000027441"/>
    </source>
</evidence>
<sequence>MPKSLPQKMANELPKLEQNALIELWEIDLRHISSNSDQTQKGELLRFHNGLNQGQQNIWWQGNEYQAYPIQADG</sequence>
<dbReference type="EMBL" id="JDSN01000032">
    <property type="protein sequence ID" value="KDB46802.1"/>
    <property type="molecule type" value="Genomic_DNA"/>
</dbReference>